<dbReference type="AlphaFoldDB" id="A0AAE0KQL9"/>
<dbReference type="Gene3D" id="1.10.287.70">
    <property type="match status" value="1"/>
</dbReference>
<feature type="transmembrane region" description="Helical" evidence="6">
    <location>
        <begin position="351"/>
        <end position="373"/>
    </location>
</feature>
<gene>
    <name evidence="8" type="ORF">CYMTET_33771</name>
</gene>
<evidence type="ECO:0000256" key="2">
    <source>
        <dbReference type="ARBA" id="ARBA00022692"/>
    </source>
</evidence>
<evidence type="ECO:0000256" key="5">
    <source>
        <dbReference type="SAM" id="MobiDB-lite"/>
    </source>
</evidence>
<keyword evidence="3 6" id="KW-1133">Transmembrane helix</keyword>
<dbReference type="PANTHER" id="PTHR10217:SF435">
    <property type="entry name" value="POTASSIUM VOLTAGE-GATED CHANNEL PROTEIN EAG"/>
    <property type="match status" value="1"/>
</dbReference>
<dbReference type="GO" id="GO:0005249">
    <property type="term" value="F:voltage-gated potassium channel activity"/>
    <property type="evidence" value="ECO:0007669"/>
    <property type="project" value="TreeGrafter"/>
</dbReference>
<dbReference type="GO" id="GO:0005886">
    <property type="term" value="C:plasma membrane"/>
    <property type="evidence" value="ECO:0007669"/>
    <property type="project" value="TreeGrafter"/>
</dbReference>
<accession>A0AAE0KQL9</accession>
<comment type="subcellular location">
    <subcellularLocation>
        <location evidence="1">Membrane</location>
        <topology evidence="1">Multi-pass membrane protein</topology>
    </subcellularLocation>
</comment>
<dbReference type="SUPFAM" id="SSF81324">
    <property type="entry name" value="Voltage-gated potassium channels"/>
    <property type="match status" value="1"/>
</dbReference>
<dbReference type="InterPro" id="IPR005821">
    <property type="entry name" value="Ion_trans_dom"/>
</dbReference>
<evidence type="ECO:0000256" key="1">
    <source>
        <dbReference type="ARBA" id="ARBA00004141"/>
    </source>
</evidence>
<feature type="transmembrane region" description="Helical" evidence="6">
    <location>
        <begin position="459"/>
        <end position="478"/>
    </location>
</feature>
<proteinExistence type="predicted"/>
<keyword evidence="2 6" id="KW-0812">Transmembrane</keyword>
<feature type="transmembrane region" description="Helical" evidence="6">
    <location>
        <begin position="326"/>
        <end position="345"/>
    </location>
</feature>
<reference evidence="8 9" key="1">
    <citation type="journal article" date="2015" name="Genome Biol. Evol.">
        <title>Comparative Genomics of a Bacterivorous Green Alga Reveals Evolutionary Causalities and Consequences of Phago-Mixotrophic Mode of Nutrition.</title>
        <authorList>
            <person name="Burns J.A."/>
            <person name="Paasch A."/>
            <person name="Narechania A."/>
            <person name="Kim E."/>
        </authorList>
    </citation>
    <scope>NUCLEOTIDE SEQUENCE [LARGE SCALE GENOMIC DNA]</scope>
    <source>
        <strain evidence="8 9">PLY_AMNH</strain>
    </source>
</reference>
<evidence type="ECO:0000259" key="7">
    <source>
        <dbReference type="Pfam" id="PF00520"/>
    </source>
</evidence>
<dbReference type="Pfam" id="PF00520">
    <property type="entry name" value="Ion_trans"/>
    <property type="match status" value="1"/>
</dbReference>
<dbReference type="Proteomes" id="UP001190700">
    <property type="component" value="Unassembled WGS sequence"/>
</dbReference>
<dbReference type="InterPro" id="IPR050818">
    <property type="entry name" value="KCNH_animal-type"/>
</dbReference>
<feature type="region of interest" description="Disordered" evidence="5">
    <location>
        <begin position="54"/>
        <end position="76"/>
    </location>
</feature>
<evidence type="ECO:0000256" key="4">
    <source>
        <dbReference type="ARBA" id="ARBA00023136"/>
    </source>
</evidence>
<dbReference type="EMBL" id="LGRX02020973">
    <property type="protein sequence ID" value="KAK3257132.1"/>
    <property type="molecule type" value="Genomic_DNA"/>
</dbReference>
<evidence type="ECO:0000313" key="8">
    <source>
        <dbReference type="EMBL" id="KAK3257132.1"/>
    </source>
</evidence>
<sequence>MELYNEEFIESIVTAEVKQWSCEMEAYLQRGLAAAQISLAERLRLKLKETSRREATNVKKTDSLQKLPEKAPPPASRCVRNERRETIPPGNGFLLEATADSAPIGCDKPDSSVLFKDLFSVVDSVVSSENSSRGKKTLRSERDVSTLLSDGDDELPGTPTERIDEGAGLVEFSALTTSGQDDPELALPRGELQKIQLARKPAFRRIVAKKVMKGRYEGEEPREVTGLEKALERNMGRRTITGEVKNKKARRSSVTSQAKGAAQSLMLAVEKVAKADVASIASSAMEAARSNFAPRGASFANNKHKSASHWLLINPDSKYRRTWDMMLFLTLIYCAFAMPYNISFVPESKSFPLLMLDYITDAVFMLDLVLNFITMIKDKHGNLITDPQEVAKKYVQTWFFVDLVATVPMETILKQSTLSFLKIGKIMRLAKLGRMFRIVKLLSMVNILRSMEHSVSHPSIIRLFKLFFLIAAVVHWFACMTHSVASQYDDVDEWLRSNGYHDRKNSMKYLICVYWSSTTMLGEAKSPQGMHRLPPPCLQCLTLAMVDACNG</sequence>
<evidence type="ECO:0000256" key="3">
    <source>
        <dbReference type="ARBA" id="ARBA00022989"/>
    </source>
</evidence>
<comment type="caution">
    <text evidence="8">The sequence shown here is derived from an EMBL/GenBank/DDBJ whole genome shotgun (WGS) entry which is preliminary data.</text>
</comment>
<dbReference type="PANTHER" id="PTHR10217">
    <property type="entry name" value="VOLTAGE AND LIGAND GATED POTASSIUM CHANNEL"/>
    <property type="match status" value="1"/>
</dbReference>
<protein>
    <recommendedName>
        <fullName evidence="7">Ion transport domain-containing protein</fullName>
    </recommendedName>
</protein>
<feature type="compositionally biased region" description="Basic and acidic residues" evidence="5">
    <location>
        <begin position="54"/>
        <end position="69"/>
    </location>
</feature>
<feature type="domain" description="Ion transport" evidence="7">
    <location>
        <begin position="321"/>
        <end position="523"/>
    </location>
</feature>
<name>A0AAE0KQL9_9CHLO</name>
<evidence type="ECO:0000256" key="6">
    <source>
        <dbReference type="SAM" id="Phobius"/>
    </source>
</evidence>
<keyword evidence="9" id="KW-1185">Reference proteome</keyword>
<keyword evidence="4 6" id="KW-0472">Membrane</keyword>
<evidence type="ECO:0000313" key="9">
    <source>
        <dbReference type="Proteomes" id="UP001190700"/>
    </source>
</evidence>
<organism evidence="8 9">
    <name type="scientific">Cymbomonas tetramitiformis</name>
    <dbReference type="NCBI Taxonomy" id="36881"/>
    <lineage>
        <taxon>Eukaryota</taxon>
        <taxon>Viridiplantae</taxon>
        <taxon>Chlorophyta</taxon>
        <taxon>Pyramimonadophyceae</taxon>
        <taxon>Pyramimonadales</taxon>
        <taxon>Pyramimonadaceae</taxon>
        <taxon>Cymbomonas</taxon>
    </lineage>
</organism>
<dbReference type="GO" id="GO:0042391">
    <property type="term" value="P:regulation of membrane potential"/>
    <property type="evidence" value="ECO:0007669"/>
    <property type="project" value="TreeGrafter"/>
</dbReference>